<dbReference type="PROSITE" id="PS51186">
    <property type="entry name" value="GNAT"/>
    <property type="match status" value="1"/>
</dbReference>
<protein>
    <submittedName>
        <fullName evidence="2">Acetyltransferase family protein</fullName>
    </submittedName>
</protein>
<evidence type="ECO:0000259" key="1">
    <source>
        <dbReference type="PROSITE" id="PS51186"/>
    </source>
</evidence>
<dbReference type="Proteomes" id="UP000182521">
    <property type="component" value="Chromosome"/>
</dbReference>
<sequence length="166" mass="20235">MDFKVTLKNETIQLIQMEEKHFEDLYKVASDPKIWEQHFDERWKLDVFQKYFDIGLANKEGCFVIIDLKKNQIIGSTRFYRYDPKDQSVKIGYTFISTEYWGSKINRIIKKLMLDYAFEYLERVYFDVWEYNYRSQKAVEKLGAIKVESNEKGKFLYQLDRDKWLK</sequence>
<evidence type="ECO:0000313" key="3">
    <source>
        <dbReference type="Proteomes" id="UP000182521"/>
    </source>
</evidence>
<dbReference type="EMBL" id="CP009654">
    <property type="protein sequence ID" value="APC96239.1"/>
    <property type="molecule type" value="Genomic_DNA"/>
</dbReference>
<dbReference type="RefSeq" id="WP_071663762.1">
    <property type="nucleotide sequence ID" value="NZ_CP009654.1"/>
</dbReference>
<dbReference type="PANTHER" id="PTHR43610:SF1">
    <property type="entry name" value="N-ACETYLTRANSFERASE DOMAIN-CONTAINING PROTEIN"/>
    <property type="match status" value="1"/>
</dbReference>
<dbReference type="Pfam" id="PF13302">
    <property type="entry name" value="Acetyltransf_3"/>
    <property type="match status" value="1"/>
</dbReference>
<dbReference type="Gene3D" id="3.40.630.30">
    <property type="match status" value="1"/>
</dbReference>
<accession>A0A1J0KR66</accession>
<dbReference type="PANTHER" id="PTHR43610">
    <property type="entry name" value="BLL6696 PROTEIN"/>
    <property type="match status" value="1"/>
</dbReference>
<dbReference type="GO" id="GO:0016747">
    <property type="term" value="F:acyltransferase activity, transferring groups other than amino-acyl groups"/>
    <property type="evidence" value="ECO:0007669"/>
    <property type="project" value="InterPro"/>
</dbReference>
<proteinExistence type="predicted"/>
<dbReference type="OrthoDB" id="9801656at2"/>
<dbReference type="STRING" id="1542390.KX01_817"/>
<keyword evidence="2" id="KW-0808">Transferase</keyword>
<gene>
    <name evidence="2" type="ORF">KX01_817</name>
</gene>
<dbReference type="AlphaFoldDB" id="A0A1J0KR66"/>
<organism evidence="2 3">
    <name type="scientific">Francisella frigiditurris</name>
    <dbReference type="NCBI Taxonomy" id="1542390"/>
    <lineage>
        <taxon>Bacteria</taxon>
        <taxon>Pseudomonadati</taxon>
        <taxon>Pseudomonadota</taxon>
        <taxon>Gammaproteobacteria</taxon>
        <taxon>Thiotrichales</taxon>
        <taxon>Francisellaceae</taxon>
        <taxon>Francisella</taxon>
    </lineage>
</organism>
<dbReference type="SUPFAM" id="SSF55729">
    <property type="entry name" value="Acyl-CoA N-acyltransferases (Nat)"/>
    <property type="match status" value="1"/>
</dbReference>
<dbReference type="KEGG" id="frc:KX01_817"/>
<keyword evidence="3" id="KW-1185">Reference proteome</keyword>
<evidence type="ECO:0000313" key="2">
    <source>
        <dbReference type="EMBL" id="APC96239.1"/>
    </source>
</evidence>
<reference evidence="3" key="1">
    <citation type="submission" date="2014-10" db="EMBL/GenBank/DDBJ databases">
        <authorList>
            <person name="Kuske C.R."/>
            <person name="Challacombe J.F."/>
            <person name="Daligault H.E."/>
            <person name="Davenport K.W."/>
            <person name="Johnson S.L."/>
            <person name="Siddaramappa S."/>
            <person name="Petersen J.M."/>
        </authorList>
    </citation>
    <scope>NUCLEOTIDE SEQUENCE [LARGE SCALE GENOMIC DNA]</scope>
    <source>
        <strain evidence="3">CA97-1460</strain>
    </source>
</reference>
<feature type="domain" description="N-acetyltransferase" evidence="1">
    <location>
        <begin position="12"/>
        <end position="162"/>
    </location>
</feature>
<dbReference type="InterPro" id="IPR000182">
    <property type="entry name" value="GNAT_dom"/>
</dbReference>
<name>A0A1J0KR66_9GAMM</name>
<dbReference type="InterPro" id="IPR016181">
    <property type="entry name" value="Acyl_CoA_acyltransferase"/>
</dbReference>